<evidence type="ECO:0000313" key="1">
    <source>
        <dbReference type="EMBL" id="PIS17926.1"/>
    </source>
</evidence>
<dbReference type="Pfam" id="PF01371">
    <property type="entry name" value="Trp_repressor"/>
    <property type="match status" value="1"/>
</dbReference>
<organism evidence="1 2">
    <name type="scientific">Candidatus Collierbacteria bacterium CG09_land_8_20_14_0_10_46_12</name>
    <dbReference type="NCBI Taxonomy" id="1974533"/>
    <lineage>
        <taxon>Bacteria</taxon>
        <taxon>Candidatus Collieribacteriota</taxon>
    </lineage>
</organism>
<dbReference type="Proteomes" id="UP000229574">
    <property type="component" value="Unassembled WGS sequence"/>
</dbReference>
<reference evidence="2" key="1">
    <citation type="submission" date="2017-09" db="EMBL/GenBank/DDBJ databases">
        <title>Depth-based differentiation of microbial function through sediment-hosted aquifers and enrichment of novel symbionts in the deep terrestrial subsurface.</title>
        <authorList>
            <person name="Probst A.J."/>
            <person name="Ladd B."/>
            <person name="Jarett J.K."/>
            <person name="Geller-Mcgrath D.E."/>
            <person name="Sieber C.M.K."/>
            <person name="Emerson J.B."/>
            <person name="Anantharaman K."/>
            <person name="Thomas B.C."/>
            <person name="Malmstrom R."/>
            <person name="Stieglmeier M."/>
            <person name="Klingl A."/>
            <person name="Woyke T."/>
            <person name="Ryan C.M."/>
            <person name="Banfield J.F."/>
        </authorList>
    </citation>
    <scope>NUCLEOTIDE SEQUENCE [LARGE SCALE GENOMIC DNA]</scope>
</reference>
<dbReference type="AlphaFoldDB" id="A0A2H0WZ26"/>
<protein>
    <recommendedName>
        <fullName evidence="3">TrpR-like protein YerC/YecD</fullName>
    </recommendedName>
</protein>
<accession>A0A2H0WZ26</accession>
<dbReference type="GO" id="GO:0003700">
    <property type="term" value="F:DNA-binding transcription factor activity"/>
    <property type="evidence" value="ECO:0007669"/>
    <property type="project" value="InterPro"/>
</dbReference>
<gene>
    <name evidence="1" type="ORF">COT54_02045</name>
</gene>
<proteinExistence type="predicted"/>
<dbReference type="SUPFAM" id="SSF48295">
    <property type="entry name" value="TrpR-like"/>
    <property type="match status" value="1"/>
</dbReference>
<comment type="caution">
    <text evidence="1">The sequence shown here is derived from an EMBL/GenBank/DDBJ whole genome shotgun (WGS) entry which is preliminary data.</text>
</comment>
<dbReference type="InterPro" id="IPR000831">
    <property type="entry name" value="Trp_repress"/>
</dbReference>
<dbReference type="EMBL" id="PEYY01000083">
    <property type="protein sequence ID" value="PIS17926.1"/>
    <property type="molecule type" value="Genomic_DNA"/>
</dbReference>
<name>A0A2H0WZ26_9BACT</name>
<evidence type="ECO:0008006" key="3">
    <source>
        <dbReference type="Google" id="ProtNLM"/>
    </source>
</evidence>
<dbReference type="GO" id="GO:0043565">
    <property type="term" value="F:sequence-specific DNA binding"/>
    <property type="evidence" value="ECO:0007669"/>
    <property type="project" value="InterPro"/>
</dbReference>
<dbReference type="InterPro" id="IPR038116">
    <property type="entry name" value="TrpR-like_sf"/>
</dbReference>
<evidence type="ECO:0000313" key="2">
    <source>
        <dbReference type="Proteomes" id="UP000229574"/>
    </source>
</evidence>
<dbReference type="Gene3D" id="1.10.1270.10">
    <property type="entry name" value="TrpR-like"/>
    <property type="match status" value="1"/>
</dbReference>
<sequence length="120" mass="13538">MKKSAQSMNKKIETQVYKILYQVLADAKNEIDVEITLKSLMSENELSAIAKRLAIAVFLDKRQSYEHIKDVLKVSTATIASVAEGMNQKGIQLALAKVKAEEWADVWSIRLSRALEKLMK</sequence>
<dbReference type="InterPro" id="IPR010921">
    <property type="entry name" value="Trp_repressor/repl_initiator"/>
</dbReference>